<name>L0F246_DESDL</name>
<gene>
    <name evidence="1" type="ordered locus">Desdi_0378</name>
</gene>
<dbReference type="KEGG" id="ddl:Desdi_0378"/>
<dbReference type="Proteomes" id="UP000010797">
    <property type="component" value="Chromosome"/>
</dbReference>
<dbReference type="HOGENOM" id="CLU_914398_0_0_9"/>
<reference evidence="2" key="1">
    <citation type="submission" date="2012-02" db="EMBL/GenBank/DDBJ databases">
        <title>Complete sequence of Desulfitobacterium dichloroeliminans LMG P-21439.</title>
        <authorList>
            <person name="Lucas S."/>
            <person name="Han J."/>
            <person name="Lapidus A."/>
            <person name="Cheng J.-F."/>
            <person name="Goodwin L."/>
            <person name="Pitluck S."/>
            <person name="Peters L."/>
            <person name="Ovchinnikova G."/>
            <person name="Teshima H."/>
            <person name="Detter J.C."/>
            <person name="Han C."/>
            <person name="Tapia R."/>
            <person name="Land M."/>
            <person name="Hauser L."/>
            <person name="Kyrpides N."/>
            <person name="Ivanova N."/>
            <person name="Pagani I."/>
            <person name="Kruse T."/>
            <person name="de Vos W.M."/>
            <person name="Boon N."/>
            <person name="Smidt H."/>
            <person name="Woyke T."/>
        </authorList>
    </citation>
    <scope>NUCLEOTIDE SEQUENCE [LARGE SCALE GENOMIC DNA]</scope>
    <source>
        <strain evidence="2">LMG P-21439 / DCA1</strain>
    </source>
</reference>
<dbReference type="eggNOG" id="ENOG50335CZ">
    <property type="taxonomic scope" value="Bacteria"/>
</dbReference>
<dbReference type="AlphaFoldDB" id="L0F246"/>
<proteinExistence type="predicted"/>
<protein>
    <submittedName>
        <fullName evidence="1">Uncharacterized protein</fullName>
    </submittedName>
</protein>
<evidence type="ECO:0000313" key="2">
    <source>
        <dbReference type="Proteomes" id="UP000010797"/>
    </source>
</evidence>
<dbReference type="RefSeq" id="WP_015260931.1">
    <property type="nucleotide sequence ID" value="NC_019903.1"/>
</dbReference>
<keyword evidence="2" id="KW-1185">Reference proteome</keyword>
<accession>L0F246</accession>
<dbReference type="EMBL" id="CP003344">
    <property type="protein sequence ID" value="AGA67924.1"/>
    <property type="molecule type" value="Genomic_DNA"/>
</dbReference>
<evidence type="ECO:0000313" key="1">
    <source>
        <dbReference type="EMBL" id="AGA67924.1"/>
    </source>
</evidence>
<dbReference type="STRING" id="871963.Desdi_0378"/>
<sequence>MKKNLVPMLIILLIVLQAMSLSRLGDLQNDLRNTQNQLASIEMNQSREMSTIYTNIDSMLKRQSSILDSYDYSLGKLDRDKLTVPITFKITPKETKADTHVTLYMSDESVDMSKNGTTFTGTLGADLFEPIEAKVVLVDSGIERTEKMEIAENLRGNVLPDVYARFERRGETKIYSKQPNQLSGEYNFEGNLSLDVKPVRNNTIEKARLIIDVDGKVVSEEPLNTGGQWTEIDKQWILSAGETLTMSVIATDTLGLNHKKILDKFALDENAEPAHEDEWMWMDEVIITDQAGKVLYAPQYGKVN</sequence>
<organism evidence="1 2">
    <name type="scientific">Desulfitobacterium dichloroeliminans (strain LMG P-21439 / DCA1)</name>
    <dbReference type="NCBI Taxonomy" id="871963"/>
    <lineage>
        <taxon>Bacteria</taxon>
        <taxon>Bacillati</taxon>
        <taxon>Bacillota</taxon>
        <taxon>Clostridia</taxon>
        <taxon>Eubacteriales</taxon>
        <taxon>Desulfitobacteriaceae</taxon>
        <taxon>Desulfitobacterium</taxon>
    </lineage>
</organism>
<dbReference type="OrthoDB" id="1809650at2"/>